<proteinExistence type="predicted"/>
<evidence type="ECO:0000313" key="1">
    <source>
        <dbReference type="EMBL" id="JAH88234.1"/>
    </source>
</evidence>
<reference evidence="1" key="2">
    <citation type="journal article" date="2015" name="Fish Shellfish Immunol.">
        <title>Early steps in the European eel (Anguilla anguilla)-Vibrio vulnificus interaction in the gills: Role of the RtxA13 toxin.</title>
        <authorList>
            <person name="Callol A."/>
            <person name="Pajuelo D."/>
            <person name="Ebbesson L."/>
            <person name="Teles M."/>
            <person name="MacKenzie S."/>
            <person name="Amaro C."/>
        </authorList>
    </citation>
    <scope>NUCLEOTIDE SEQUENCE</scope>
</reference>
<organism evidence="1">
    <name type="scientific">Anguilla anguilla</name>
    <name type="common">European freshwater eel</name>
    <name type="synonym">Muraena anguilla</name>
    <dbReference type="NCBI Taxonomy" id="7936"/>
    <lineage>
        <taxon>Eukaryota</taxon>
        <taxon>Metazoa</taxon>
        <taxon>Chordata</taxon>
        <taxon>Craniata</taxon>
        <taxon>Vertebrata</taxon>
        <taxon>Euteleostomi</taxon>
        <taxon>Actinopterygii</taxon>
        <taxon>Neopterygii</taxon>
        <taxon>Teleostei</taxon>
        <taxon>Anguilliformes</taxon>
        <taxon>Anguillidae</taxon>
        <taxon>Anguilla</taxon>
    </lineage>
</organism>
<accession>A0A0E9WCY7</accession>
<name>A0A0E9WCY7_ANGAN</name>
<protein>
    <submittedName>
        <fullName evidence="1">Uncharacterized protein</fullName>
    </submittedName>
</protein>
<dbReference type="AlphaFoldDB" id="A0A0E9WCY7"/>
<sequence>MASHYHYHCPLAPVNRSTPAAGHLEISWLSSTKSSYVAWLVIMYTYRLAFRLKVIWISWWGIGNPVLTER</sequence>
<dbReference type="EMBL" id="GBXM01020343">
    <property type="protein sequence ID" value="JAH88234.1"/>
    <property type="molecule type" value="Transcribed_RNA"/>
</dbReference>
<reference evidence="1" key="1">
    <citation type="submission" date="2014-11" db="EMBL/GenBank/DDBJ databases">
        <authorList>
            <person name="Amaro Gonzalez C."/>
        </authorList>
    </citation>
    <scope>NUCLEOTIDE SEQUENCE</scope>
</reference>